<feature type="compositionally biased region" description="Low complexity" evidence="1">
    <location>
        <begin position="50"/>
        <end position="79"/>
    </location>
</feature>
<protein>
    <submittedName>
        <fullName evidence="2">Uncharacterized protein</fullName>
    </submittedName>
</protein>
<evidence type="ECO:0000256" key="1">
    <source>
        <dbReference type="SAM" id="MobiDB-lite"/>
    </source>
</evidence>
<dbReference type="Proteomes" id="UP001604277">
    <property type="component" value="Unassembled WGS sequence"/>
</dbReference>
<feature type="region of interest" description="Disordered" evidence="1">
    <location>
        <begin position="119"/>
        <end position="148"/>
    </location>
</feature>
<evidence type="ECO:0000313" key="2">
    <source>
        <dbReference type="EMBL" id="KAL2472814.1"/>
    </source>
</evidence>
<proteinExistence type="predicted"/>
<accession>A0ABD1QAD1</accession>
<feature type="region of interest" description="Disordered" evidence="1">
    <location>
        <begin position="50"/>
        <end position="92"/>
    </location>
</feature>
<reference evidence="3" key="1">
    <citation type="submission" date="2024-07" db="EMBL/GenBank/DDBJ databases">
        <title>Two chromosome-level genome assemblies of Korean endemic species Abeliophyllum distichum and Forsythia ovata (Oleaceae).</title>
        <authorList>
            <person name="Jang H."/>
        </authorList>
    </citation>
    <scope>NUCLEOTIDE SEQUENCE [LARGE SCALE GENOMIC DNA]</scope>
</reference>
<comment type="caution">
    <text evidence="2">The sequence shown here is derived from an EMBL/GenBank/DDBJ whole genome shotgun (WGS) entry which is preliminary data.</text>
</comment>
<name>A0ABD1QAD1_9LAMI</name>
<gene>
    <name evidence="2" type="ORF">Fot_48550</name>
</gene>
<feature type="compositionally biased region" description="Basic and acidic residues" evidence="1">
    <location>
        <begin position="80"/>
        <end position="92"/>
    </location>
</feature>
<keyword evidence="3" id="KW-1185">Reference proteome</keyword>
<organism evidence="2 3">
    <name type="scientific">Forsythia ovata</name>
    <dbReference type="NCBI Taxonomy" id="205694"/>
    <lineage>
        <taxon>Eukaryota</taxon>
        <taxon>Viridiplantae</taxon>
        <taxon>Streptophyta</taxon>
        <taxon>Embryophyta</taxon>
        <taxon>Tracheophyta</taxon>
        <taxon>Spermatophyta</taxon>
        <taxon>Magnoliopsida</taxon>
        <taxon>eudicotyledons</taxon>
        <taxon>Gunneridae</taxon>
        <taxon>Pentapetalae</taxon>
        <taxon>asterids</taxon>
        <taxon>lamiids</taxon>
        <taxon>Lamiales</taxon>
        <taxon>Oleaceae</taxon>
        <taxon>Forsythieae</taxon>
        <taxon>Forsythia</taxon>
    </lineage>
</organism>
<sequence length="190" mass="21191">MAEFEFECVTPKTPDSPADHLFLNGRLLPHVFLLHSANSFNYSRSTCSISSNDSLMSSRSNSTNSRRSNCSSARTSTSEASERKSLNREKFPDKSLANTLQYASSRRWQFIAPAPVLMHQGSRSRSRSSKAAESVEKSKSGKQVKNGIDLRGGFGRRVLRSFVSACKECHAIKTPPREGLKPRNILQEHK</sequence>
<dbReference type="AlphaFoldDB" id="A0ABD1QAD1"/>
<dbReference type="EMBL" id="JBFOLJ010000015">
    <property type="protein sequence ID" value="KAL2472814.1"/>
    <property type="molecule type" value="Genomic_DNA"/>
</dbReference>
<evidence type="ECO:0000313" key="3">
    <source>
        <dbReference type="Proteomes" id="UP001604277"/>
    </source>
</evidence>